<sequence>MLDTEYNIDIGGIFSPIKQLFDNASKELGITLTSHISENQHNLLKRKTSAKDMTILHIDSSCLTYTPTFTTQLTVHSNHYVNVFDLNHNKYLISDSYIPTIPPSAYQGWVEIDDYYISKSVIFTLDPEIKKSHTEEKRSGYIHESLKSYFNDEEKGYNNFDKLVKEIESIMNGEKDVHVSTHMLEMAACIVVSGLYASRMLFLETIMNSSISDTKKEIAKKIVEIGSMYMGLKLLFTKCSFSNRNLDYLSAINKIYDIKKLERSVFHRLLI</sequence>
<accession>A0ABS4FV23</accession>
<comment type="caution">
    <text evidence="1">The sequence shown here is derived from an EMBL/GenBank/DDBJ whole genome shotgun (WGS) entry which is preliminary data.</text>
</comment>
<evidence type="ECO:0000313" key="1">
    <source>
        <dbReference type="EMBL" id="MBP1906208.1"/>
    </source>
</evidence>
<proteinExistence type="predicted"/>
<dbReference type="Proteomes" id="UP001519272">
    <property type="component" value="Unassembled WGS sequence"/>
</dbReference>
<protein>
    <recommendedName>
        <fullName evidence="3">Butirosin biosynthesis protein H N-terminal domain-containing protein</fullName>
    </recommendedName>
</protein>
<evidence type="ECO:0008006" key="3">
    <source>
        <dbReference type="Google" id="ProtNLM"/>
    </source>
</evidence>
<organism evidence="1 2">
    <name type="scientific">Paenibacillus turicensis</name>
    <dbReference type="NCBI Taxonomy" id="160487"/>
    <lineage>
        <taxon>Bacteria</taxon>
        <taxon>Bacillati</taxon>
        <taxon>Bacillota</taxon>
        <taxon>Bacilli</taxon>
        <taxon>Bacillales</taxon>
        <taxon>Paenibacillaceae</taxon>
        <taxon>Paenibacillus</taxon>
    </lineage>
</organism>
<gene>
    <name evidence="1" type="ORF">J2Z32_002857</name>
</gene>
<name>A0ABS4FV23_9BACL</name>
<evidence type="ECO:0000313" key="2">
    <source>
        <dbReference type="Proteomes" id="UP001519272"/>
    </source>
</evidence>
<keyword evidence="2" id="KW-1185">Reference proteome</keyword>
<reference evidence="1 2" key="1">
    <citation type="submission" date="2021-03" db="EMBL/GenBank/DDBJ databases">
        <title>Genomic Encyclopedia of Type Strains, Phase IV (KMG-IV): sequencing the most valuable type-strain genomes for metagenomic binning, comparative biology and taxonomic classification.</title>
        <authorList>
            <person name="Goeker M."/>
        </authorList>
    </citation>
    <scope>NUCLEOTIDE SEQUENCE [LARGE SCALE GENOMIC DNA]</scope>
    <source>
        <strain evidence="1 2">DSM 14349</strain>
    </source>
</reference>
<dbReference type="RefSeq" id="WP_210089809.1">
    <property type="nucleotide sequence ID" value="NZ_JAGGKG010000013.1"/>
</dbReference>
<dbReference type="EMBL" id="JAGGKG010000013">
    <property type="protein sequence ID" value="MBP1906208.1"/>
    <property type="molecule type" value="Genomic_DNA"/>
</dbReference>